<protein>
    <submittedName>
        <fullName evidence="5">MarR family transcriptional regulator</fullName>
    </submittedName>
</protein>
<evidence type="ECO:0000256" key="3">
    <source>
        <dbReference type="ARBA" id="ARBA00023163"/>
    </source>
</evidence>
<accession>A0ABP7BF43</accession>
<dbReference type="InterPro" id="IPR039422">
    <property type="entry name" value="MarR/SlyA-like"/>
</dbReference>
<dbReference type="Pfam" id="PF01047">
    <property type="entry name" value="MarR"/>
    <property type="match status" value="1"/>
</dbReference>
<evidence type="ECO:0000259" key="4">
    <source>
        <dbReference type="PROSITE" id="PS50995"/>
    </source>
</evidence>
<dbReference type="PRINTS" id="PR00598">
    <property type="entry name" value="HTHMARR"/>
</dbReference>
<proteinExistence type="predicted"/>
<dbReference type="PROSITE" id="PS50995">
    <property type="entry name" value="HTH_MARR_2"/>
    <property type="match status" value="1"/>
</dbReference>
<organism evidence="5 6">
    <name type="scientific">Lentzea roselyniae</name>
    <dbReference type="NCBI Taxonomy" id="531940"/>
    <lineage>
        <taxon>Bacteria</taxon>
        <taxon>Bacillati</taxon>
        <taxon>Actinomycetota</taxon>
        <taxon>Actinomycetes</taxon>
        <taxon>Pseudonocardiales</taxon>
        <taxon>Pseudonocardiaceae</taxon>
        <taxon>Lentzea</taxon>
    </lineage>
</organism>
<dbReference type="PROSITE" id="PS01117">
    <property type="entry name" value="HTH_MARR_1"/>
    <property type="match status" value="1"/>
</dbReference>
<dbReference type="Gene3D" id="1.10.10.10">
    <property type="entry name" value="Winged helix-like DNA-binding domain superfamily/Winged helix DNA-binding domain"/>
    <property type="match status" value="1"/>
</dbReference>
<evidence type="ECO:0000256" key="1">
    <source>
        <dbReference type="ARBA" id="ARBA00023015"/>
    </source>
</evidence>
<evidence type="ECO:0000313" key="6">
    <source>
        <dbReference type="Proteomes" id="UP001500711"/>
    </source>
</evidence>
<name>A0ABP7BF43_9PSEU</name>
<dbReference type="InterPro" id="IPR036390">
    <property type="entry name" value="WH_DNA-bd_sf"/>
</dbReference>
<evidence type="ECO:0000313" key="5">
    <source>
        <dbReference type="EMBL" id="GAA3657365.1"/>
    </source>
</evidence>
<dbReference type="InterPro" id="IPR036388">
    <property type="entry name" value="WH-like_DNA-bd_sf"/>
</dbReference>
<feature type="domain" description="HTH marR-type" evidence="4">
    <location>
        <begin position="16"/>
        <end position="149"/>
    </location>
</feature>
<keyword evidence="3" id="KW-0804">Transcription</keyword>
<keyword evidence="1" id="KW-0805">Transcription regulation</keyword>
<dbReference type="SMART" id="SM00347">
    <property type="entry name" value="HTH_MARR"/>
    <property type="match status" value="1"/>
</dbReference>
<sequence>MDHMEEQQPIPACMEKWDFNWLLHRAAQRVGAAFAEETAKFGVSPRGQLVLQALANDEGQRTQLKLGAMLGLDKTTLMSELDKLERAGLILRVPDPKDRRVRTPMITDKGRELQKQAGDALAEVERAFRDRFTREEMAVIRRALINLADGEAPVHGSCL</sequence>
<keyword evidence="6" id="KW-1185">Reference proteome</keyword>
<dbReference type="EMBL" id="BAABBE010000014">
    <property type="protein sequence ID" value="GAA3657365.1"/>
    <property type="molecule type" value="Genomic_DNA"/>
</dbReference>
<dbReference type="PANTHER" id="PTHR33164">
    <property type="entry name" value="TRANSCRIPTIONAL REGULATOR, MARR FAMILY"/>
    <property type="match status" value="1"/>
</dbReference>
<dbReference type="InterPro" id="IPR023187">
    <property type="entry name" value="Tscrpt_reg_MarR-type_CS"/>
</dbReference>
<dbReference type="SUPFAM" id="SSF46785">
    <property type="entry name" value="Winged helix' DNA-binding domain"/>
    <property type="match status" value="1"/>
</dbReference>
<dbReference type="Proteomes" id="UP001500711">
    <property type="component" value="Unassembled WGS sequence"/>
</dbReference>
<gene>
    <name evidence="5" type="ORF">GCM10022267_49350</name>
</gene>
<reference evidence="6" key="1">
    <citation type="journal article" date="2019" name="Int. J. Syst. Evol. Microbiol.">
        <title>The Global Catalogue of Microorganisms (GCM) 10K type strain sequencing project: providing services to taxonomists for standard genome sequencing and annotation.</title>
        <authorList>
            <consortium name="The Broad Institute Genomics Platform"/>
            <consortium name="The Broad Institute Genome Sequencing Center for Infectious Disease"/>
            <person name="Wu L."/>
            <person name="Ma J."/>
        </authorList>
    </citation>
    <scope>NUCLEOTIDE SEQUENCE [LARGE SCALE GENOMIC DNA]</scope>
    <source>
        <strain evidence="6">JCM 17494</strain>
    </source>
</reference>
<comment type="caution">
    <text evidence="5">The sequence shown here is derived from an EMBL/GenBank/DDBJ whole genome shotgun (WGS) entry which is preliminary data.</text>
</comment>
<evidence type="ECO:0000256" key="2">
    <source>
        <dbReference type="ARBA" id="ARBA00023125"/>
    </source>
</evidence>
<dbReference type="PANTHER" id="PTHR33164:SF89">
    <property type="entry name" value="MARR FAMILY REGULATORY PROTEIN"/>
    <property type="match status" value="1"/>
</dbReference>
<keyword evidence="2" id="KW-0238">DNA-binding</keyword>
<dbReference type="InterPro" id="IPR000835">
    <property type="entry name" value="HTH_MarR-typ"/>
</dbReference>